<reference evidence="1 2" key="1">
    <citation type="submission" date="2014-04" db="EMBL/GenBank/DDBJ databases">
        <title>A new species of microsporidia sheds light on the evolution of extreme parasitism.</title>
        <authorList>
            <person name="Haag K.L."/>
            <person name="James T.Y."/>
            <person name="Larsson R."/>
            <person name="Schaer T.M."/>
            <person name="Refardt D."/>
            <person name="Pombert J.-F."/>
            <person name="Ebert D."/>
        </authorList>
    </citation>
    <scope>NUCLEOTIDE SEQUENCE [LARGE SCALE GENOMIC DNA]</scope>
    <source>
        <strain evidence="1 2">UGP3</strain>
        <tissue evidence="1">Spores</tissue>
    </source>
</reference>
<dbReference type="OrthoDB" id="421009at2759"/>
<dbReference type="AlphaFoldDB" id="A0A098VNB1"/>
<dbReference type="EMBL" id="JMKJ01000579">
    <property type="protein sequence ID" value="KGG50420.1"/>
    <property type="molecule type" value="Genomic_DNA"/>
</dbReference>
<dbReference type="VEuPathDB" id="MicrosporidiaDB:DI09_6p40"/>
<accession>A0A098VNB1</accession>
<gene>
    <name evidence="1" type="ORF">DI09_6p40</name>
</gene>
<dbReference type="InterPro" id="IPR010989">
    <property type="entry name" value="SNARE"/>
</dbReference>
<evidence type="ECO:0008006" key="3">
    <source>
        <dbReference type="Google" id="ProtNLM"/>
    </source>
</evidence>
<evidence type="ECO:0000313" key="2">
    <source>
        <dbReference type="Proteomes" id="UP000029725"/>
    </source>
</evidence>
<dbReference type="GeneID" id="25260671"/>
<dbReference type="HOGENOM" id="CLU_769618_0_0_1"/>
<proteinExistence type="predicted"/>
<organism evidence="1 2">
    <name type="scientific">Mitosporidium daphniae</name>
    <dbReference type="NCBI Taxonomy" id="1485682"/>
    <lineage>
        <taxon>Eukaryota</taxon>
        <taxon>Fungi</taxon>
        <taxon>Fungi incertae sedis</taxon>
        <taxon>Microsporidia</taxon>
        <taxon>Mitosporidium</taxon>
    </lineage>
</organism>
<sequence length="360" mass="39719">MDRSREFHSLLVMARNSVVAVEAIYPVERSYDHIHAQFQSLSTKIRAEITEARRMLLTLNCEYPAPAAWHSDIPLAPTQLMPSSILNCQPSFSLDAIKALATNVTKEIQHLKSFQYSVAAMNGIPASYAEHTLLVCKFLENCCRSLADQFEKILRREKSFGSQPTISEAPAGVQQMSQLPMTSQLTASNPANIQSATQLEAVSLRLAPQRYAAGQTTYTSAYPSALRGRYLTGTDIHSAYEDVSACAYSSASKMALHQAPASASSGRLESIESTVHELGTIFQQLVQLVSLQGETIQRFFACRCCPARAVPLLAERKQTPLRHFKGIRSAGPGRAIRLFLCCVNRRPLIVLFIPLFAARL</sequence>
<dbReference type="GO" id="GO:0016192">
    <property type="term" value="P:vesicle-mediated transport"/>
    <property type="evidence" value="ECO:0007669"/>
    <property type="project" value="InterPro"/>
</dbReference>
<dbReference type="Proteomes" id="UP000029725">
    <property type="component" value="Unassembled WGS sequence"/>
</dbReference>
<dbReference type="SUPFAM" id="SSF47661">
    <property type="entry name" value="t-snare proteins"/>
    <property type="match status" value="1"/>
</dbReference>
<comment type="caution">
    <text evidence="1">The sequence shown here is derived from an EMBL/GenBank/DDBJ whole genome shotgun (WGS) entry which is preliminary data.</text>
</comment>
<keyword evidence="2" id="KW-1185">Reference proteome</keyword>
<protein>
    <recommendedName>
        <fullName evidence="3">t-SNARE coiled-coil homology domain-containing protein</fullName>
    </recommendedName>
</protein>
<evidence type="ECO:0000313" key="1">
    <source>
        <dbReference type="EMBL" id="KGG50420.1"/>
    </source>
</evidence>
<name>A0A098VNB1_9MICR</name>
<dbReference type="RefSeq" id="XP_013236907.1">
    <property type="nucleotide sequence ID" value="XM_013381453.1"/>
</dbReference>
<dbReference type="GO" id="GO:0016020">
    <property type="term" value="C:membrane"/>
    <property type="evidence" value="ECO:0007669"/>
    <property type="project" value="InterPro"/>
</dbReference>